<keyword evidence="3" id="KW-1185">Reference proteome</keyword>
<evidence type="ECO:0000313" key="2">
    <source>
        <dbReference type="EMBL" id="CAJ1067830.1"/>
    </source>
</evidence>
<proteinExistence type="predicted"/>
<reference evidence="2" key="1">
    <citation type="submission" date="2023-08" db="EMBL/GenBank/DDBJ databases">
        <authorList>
            <person name="Alioto T."/>
            <person name="Alioto T."/>
            <person name="Gomez Garrido J."/>
        </authorList>
    </citation>
    <scope>NUCLEOTIDE SEQUENCE</scope>
</reference>
<feature type="region of interest" description="Disordered" evidence="1">
    <location>
        <begin position="121"/>
        <end position="144"/>
    </location>
</feature>
<dbReference type="EMBL" id="OY660874">
    <property type="protein sequence ID" value="CAJ1067830.1"/>
    <property type="molecule type" value="Genomic_DNA"/>
</dbReference>
<protein>
    <submittedName>
        <fullName evidence="2">Uncharacterized protein</fullName>
    </submittedName>
</protein>
<sequence>MKRFLSGGNQEPQRAHLGLRPPAFTAQQTQRGQDGPRHTCGNPETAELESKPSVQEKLGEVCASFTTEETQRGARGAGGGDEEEMRRGRKTRICCLKDKTRKQEKTRVQNLCPCFWAPLKQMERDPHDGPAGSLNSDLELGFRS</sequence>
<dbReference type="Proteomes" id="UP001178508">
    <property type="component" value="Chromosome 11"/>
</dbReference>
<gene>
    <name evidence="2" type="ORF">XNOV1_A033673</name>
</gene>
<evidence type="ECO:0000256" key="1">
    <source>
        <dbReference type="SAM" id="MobiDB-lite"/>
    </source>
</evidence>
<accession>A0AAV1G3R8</accession>
<feature type="region of interest" description="Disordered" evidence="1">
    <location>
        <begin position="1"/>
        <end position="87"/>
    </location>
</feature>
<name>A0AAV1G3R8_XYRNO</name>
<evidence type="ECO:0000313" key="3">
    <source>
        <dbReference type="Proteomes" id="UP001178508"/>
    </source>
</evidence>
<dbReference type="AlphaFoldDB" id="A0AAV1G3R8"/>
<organism evidence="2 3">
    <name type="scientific">Xyrichtys novacula</name>
    <name type="common">Pearly razorfish</name>
    <name type="synonym">Hemipteronotus novacula</name>
    <dbReference type="NCBI Taxonomy" id="13765"/>
    <lineage>
        <taxon>Eukaryota</taxon>
        <taxon>Metazoa</taxon>
        <taxon>Chordata</taxon>
        <taxon>Craniata</taxon>
        <taxon>Vertebrata</taxon>
        <taxon>Euteleostomi</taxon>
        <taxon>Actinopterygii</taxon>
        <taxon>Neopterygii</taxon>
        <taxon>Teleostei</taxon>
        <taxon>Neoteleostei</taxon>
        <taxon>Acanthomorphata</taxon>
        <taxon>Eupercaria</taxon>
        <taxon>Labriformes</taxon>
        <taxon>Labridae</taxon>
        <taxon>Xyrichtys</taxon>
    </lineage>
</organism>